<evidence type="ECO:0000256" key="10">
    <source>
        <dbReference type="ARBA" id="ARBA00022777"/>
    </source>
</evidence>
<evidence type="ECO:0000259" key="16">
    <source>
        <dbReference type="Pfam" id="PF08543"/>
    </source>
</evidence>
<evidence type="ECO:0000313" key="17">
    <source>
        <dbReference type="EMBL" id="AIQ63816.1"/>
    </source>
</evidence>
<comment type="pathway">
    <text evidence="3">Cofactor biosynthesis; thiamine diphosphate biosynthesis; 4-amino-2-methyl-5-diphosphomethylpyrimidine from 5-amino-1-(5-phospho-D-ribosyl)imidazole: step 3/3.</text>
</comment>
<dbReference type="Gene3D" id="3.40.1190.20">
    <property type="match status" value="1"/>
</dbReference>
<keyword evidence="8" id="KW-0808">Transferase</keyword>
<feature type="domain" description="Pyridoxamine kinase/Phosphomethylpyrimidine kinase" evidence="16">
    <location>
        <begin position="13"/>
        <end position="258"/>
    </location>
</feature>
<keyword evidence="9" id="KW-0547">Nucleotide-binding</keyword>
<keyword evidence="11" id="KW-0067">ATP-binding</keyword>
<keyword evidence="10 17" id="KW-0418">Kinase</keyword>
<dbReference type="KEGG" id="pste:PSTEL_12695"/>
<dbReference type="GO" id="GO:0005524">
    <property type="term" value="F:ATP binding"/>
    <property type="evidence" value="ECO:0007669"/>
    <property type="project" value="UniProtKB-KW"/>
</dbReference>
<evidence type="ECO:0000256" key="11">
    <source>
        <dbReference type="ARBA" id="ARBA00022840"/>
    </source>
</evidence>
<evidence type="ECO:0000256" key="13">
    <source>
        <dbReference type="ARBA" id="ARBA00037917"/>
    </source>
</evidence>
<dbReference type="OrthoDB" id="9810880at2"/>
<dbReference type="GO" id="GO:0008972">
    <property type="term" value="F:phosphomethylpyrimidine kinase activity"/>
    <property type="evidence" value="ECO:0007669"/>
    <property type="project" value="UniProtKB-EC"/>
</dbReference>
<protein>
    <recommendedName>
        <fullName evidence="7">Hydroxymethylpyrimidine/phosphomethylpyrimidine kinase</fullName>
        <ecNumber evidence="5">2.7.1.49</ecNumber>
        <ecNumber evidence="6">2.7.4.7</ecNumber>
    </recommendedName>
    <alternativeName>
        <fullName evidence="14">Hydroxymethylpyrimidine kinase</fullName>
    </alternativeName>
    <alternativeName>
        <fullName evidence="15">Hydroxymethylpyrimidine phosphate kinase</fullName>
    </alternativeName>
</protein>
<reference evidence="17 18" key="1">
    <citation type="submission" date="2014-08" db="EMBL/GenBank/DDBJ databases">
        <title>Comparative genomics of the Paenibacillus odorifer group.</title>
        <authorList>
            <person name="den Bakker H.C."/>
            <person name="Tsai Y.-C."/>
            <person name="Martin N."/>
            <person name="Korlach J."/>
            <person name="Wiedmann M."/>
        </authorList>
    </citation>
    <scope>NUCLEOTIDE SEQUENCE [LARGE SCALE GENOMIC DNA]</scope>
    <source>
        <strain evidence="17 18">DSM 14472</strain>
    </source>
</reference>
<gene>
    <name evidence="17" type="ORF">PSTEL_12695</name>
</gene>
<dbReference type="FunFam" id="3.40.1190.20:FF:000003">
    <property type="entry name" value="Phosphomethylpyrimidine kinase ThiD"/>
    <property type="match status" value="1"/>
</dbReference>
<dbReference type="InterPro" id="IPR029056">
    <property type="entry name" value="Ribokinase-like"/>
</dbReference>
<evidence type="ECO:0000313" key="18">
    <source>
        <dbReference type="Proteomes" id="UP000029507"/>
    </source>
</evidence>
<evidence type="ECO:0000256" key="2">
    <source>
        <dbReference type="ARBA" id="ARBA00000565"/>
    </source>
</evidence>
<evidence type="ECO:0000256" key="12">
    <source>
        <dbReference type="ARBA" id="ARBA00022977"/>
    </source>
</evidence>
<accession>A0A089LQJ1</accession>
<evidence type="ECO:0000256" key="4">
    <source>
        <dbReference type="ARBA" id="ARBA00009879"/>
    </source>
</evidence>
<dbReference type="PANTHER" id="PTHR20858:SF17">
    <property type="entry name" value="HYDROXYMETHYLPYRIMIDINE_PHOSPHOMETHYLPYRIMIDINE KINASE THI20-RELATED"/>
    <property type="match status" value="1"/>
</dbReference>
<dbReference type="SUPFAM" id="SSF53613">
    <property type="entry name" value="Ribokinase-like"/>
    <property type="match status" value="1"/>
</dbReference>
<comment type="pathway">
    <text evidence="13">Cofactor biosynthesis; thiamine diphosphate biosynthesis; 4-amino-2-methyl-5-diphosphomethylpyrimidine from 5-amino-1-(5-phospho-D-ribosyl)imidazole: step 2/3.</text>
</comment>
<evidence type="ECO:0000256" key="7">
    <source>
        <dbReference type="ARBA" id="ARBA00019161"/>
    </source>
</evidence>
<evidence type="ECO:0000256" key="6">
    <source>
        <dbReference type="ARBA" id="ARBA00012963"/>
    </source>
</evidence>
<evidence type="ECO:0000256" key="8">
    <source>
        <dbReference type="ARBA" id="ARBA00022679"/>
    </source>
</evidence>
<dbReference type="EC" id="2.7.4.7" evidence="6"/>
<dbReference type="CDD" id="cd01169">
    <property type="entry name" value="HMPP_kinase"/>
    <property type="match status" value="1"/>
</dbReference>
<dbReference type="GO" id="GO:0005829">
    <property type="term" value="C:cytosol"/>
    <property type="evidence" value="ECO:0007669"/>
    <property type="project" value="TreeGrafter"/>
</dbReference>
<dbReference type="GO" id="GO:0008902">
    <property type="term" value="F:hydroxymethylpyrimidine kinase activity"/>
    <property type="evidence" value="ECO:0007669"/>
    <property type="project" value="UniProtKB-EC"/>
</dbReference>
<evidence type="ECO:0000256" key="15">
    <source>
        <dbReference type="ARBA" id="ARBA00043176"/>
    </source>
</evidence>
<dbReference type="STRING" id="169760.PSTEL_12695"/>
<name>A0A089LQJ1_9BACL</name>
<evidence type="ECO:0000256" key="9">
    <source>
        <dbReference type="ARBA" id="ARBA00022741"/>
    </source>
</evidence>
<evidence type="ECO:0000256" key="5">
    <source>
        <dbReference type="ARBA" id="ARBA00012135"/>
    </source>
</evidence>
<keyword evidence="18" id="KW-1185">Reference proteome</keyword>
<organism evidence="17 18">
    <name type="scientific">Paenibacillus stellifer</name>
    <dbReference type="NCBI Taxonomy" id="169760"/>
    <lineage>
        <taxon>Bacteria</taxon>
        <taxon>Bacillati</taxon>
        <taxon>Bacillota</taxon>
        <taxon>Bacilli</taxon>
        <taxon>Bacillales</taxon>
        <taxon>Paenibacillaceae</taxon>
        <taxon>Paenibacillus</taxon>
    </lineage>
</organism>
<evidence type="ECO:0000256" key="1">
    <source>
        <dbReference type="ARBA" id="ARBA00000151"/>
    </source>
</evidence>
<dbReference type="EC" id="2.7.1.49" evidence="5"/>
<dbReference type="GO" id="GO:0009228">
    <property type="term" value="P:thiamine biosynthetic process"/>
    <property type="evidence" value="ECO:0007669"/>
    <property type="project" value="UniProtKB-KW"/>
</dbReference>
<comment type="catalytic activity">
    <reaction evidence="2">
        <text>4-amino-2-methyl-5-(phosphooxymethyl)pyrimidine + ATP = 4-amino-2-methyl-5-(diphosphooxymethyl)pyrimidine + ADP</text>
        <dbReference type="Rhea" id="RHEA:19893"/>
        <dbReference type="ChEBI" id="CHEBI:30616"/>
        <dbReference type="ChEBI" id="CHEBI:57841"/>
        <dbReference type="ChEBI" id="CHEBI:58354"/>
        <dbReference type="ChEBI" id="CHEBI:456216"/>
        <dbReference type="EC" id="2.7.4.7"/>
    </reaction>
</comment>
<comment type="catalytic activity">
    <reaction evidence="1">
        <text>4-amino-5-hydroxymethyl-2-methylpyrimidine + ATP = 4-amino-2-methyl-5-(phosphooxymethyl)pyrimidine + ADP + H(+)</text>
        <dbReference type="Rhea" id="RHEA:23096"/>
        <dbReference type="ChEBI" id="CHEBI:15378"/>
        <dbReference type="ChEBI" id="CHEBI:16892"/>
        <dbReference type="ChEBI" id="CHEBI:30616"/>
        <dbReference type="ChEBI" id="CHEBI:58354"/>
        <dbReference type="ChEBI" id="CHEBI:456216"/>
        <dbReference type="EC" id="2.7.1.49"/>
    </reaction>
</comment>
<comment type="similarity">
    <text evidence="4">Belongs to the ThiD family.</text>
</comment>
<dbReference type="Pfam" id="PF08543">
    <property type="entry name" value="Phos_pyr_kin"/>
    <property type="match status" value="1"/>
</dbReference>
<proteinExistence type="inferred from homology"/>
<evidence type="ECO:0000256" key="14">
    <source>
        <dbReference type="ARBA" id="ARBA00042102"/>
    </source>
</evidence>
<dbReference type="AlphaFoldDB" id="A0A089LQJ1"/>
<dbReference type="RefSeq" id="WP_038695624.1">
    <property type="nucleotide sequence ID" value="NZ_CP009286.1"/>
</dbReference>
<sequence length="275" mass="28866">MKVYKALTIAGSDSGGGAGIQADLKTFQELGVYGMSALTAVTAQNTLGVQGVYPLEPAAVARQLDSIGEDLTPDAVKTGMLFSSEIIRKVSDGIRRYGWKNLVVDPVMVAKGGSPLLQQEAVRALAQYLLPLALVTTPNIPEAEIIAGMTIAGIDDCKEAARRIAEMGSRYVVVKGGHGAEPGAVTDVLYDGTEFTYIESPRIDTPHTHGTGCTYSAALAAELAKGRTTDEAVKTAKAFIRAAIEDGLGIGSGHGPTNHFAYMRRLRGEGVGDND</sequence>
<keyword evidence="12" id="KW-0784">Thiamine biosynthesis</keyword>
<dbReference type="InterPro" id="IPR013749">
    <property type="entry name" value="PM/HMP-P_kinase-1"/>
</dbReference>
<evidence type="ECO:0000256" key="3">
    <source>
        <dbReference type="ARBA" id="ARBA00004769"/>
    </source>
</evidence>
<dbReference type="PANTHER" id="PTHR20858">
    <property type="entry name" value="PHOSPHOMETHYLPYRIMIDINE KINASE"/>
    <property type="match status" value="1"/>
</dbReference>
<dbReference type="InterPro" id="IPR004399">
    <property type="entry name" value="HMP/HMP-P_kinase_dom"/>
</dbReference>
<dbReference type="EMBL" id="CP009286">
    <property type="protein sequence ID" value="AIQ63816.1"/>
    <property type="molecule type" value="Genomic_DNA"/>
</dbReference>
<dbReference type="Proteomes" id="UP000029507">
    <property type="component" value="Chromosome"/>
</dbReference>
<dbReference type="NCBIfam" id="TIGR00097">
    <property type="entry name" value="HMP-P_kinase"/>
    <property type="match status" value="1"/>
</dbReference>
<dbReference type="HOGENOM" id="CLU_020520_0_0_9"/>